<evidence type="ECO:0000313" key="2">
    <source>
        <dbReference type="EMBL" id="OYX58867.1"/>
    </source>
</evidence>
<keyword evidence="1" id="KW-0732">Signal</keyword>
<feature type="chain" id="PRO_5013373767" description="Lipoprotein" evidence="1">
    <location>
        <begin position="20"/>
        <end position="166"/>
    </location>
</feature>
<sequence length="166" mass="17585">MRILWLPVLAMAALTTACASVETPEPAVVAAASPAPAPLAGYDWHYTPDGDVARLAYGVEASDDLRLGLDCTAGSGKVDLTALGQTGDREIFLESGGETERFAAEGEPSQLHDGDILTATAATNEPVLQRFRRVGWIAQWVDGKREVYAPHPGSEAGVERFFALCG</sequence>
<evidence type="ECO:0008006" key="4">
    <source>
        <dbReference type="Google" id="ProtNLM"/>
    </source>
</evidence>
<reference evidence="2 3" key="1">
    <citation type="submission" date="2017-03" db="EMBL/GenBank/DDBJ databases">
        <title>Lifting the veil on microbial sulfur biogeochemistry in mining wastewaters.</title>
        <authorList>
            <person name="Kantor R.S."/>
            <person name="Colenbrander Nelson T."/>
            <person name="Marshall S."/>
            <person name="Bennett D."/>
            <person name="Apte S."/>
            <person name="Camacho D."/>
            <person name="Thomas B.C."/>
            <person name="Warren L.A."/>
            <person name="Banfield J.F."/>
        </authorList>
    </citation>
    <scope>NUCLEOTIDE SEQUENCE [LARGE SCALE GENOMIC DNA]</scope>
    <source>
        <strain evidence="2">32-68-21</strain>
    </source>
</reference>
<accession>A0A258HQN0</accession>
<evidence type="ECO:0000256" key="1">
    <source>
        <dbReference type="SAM" id="SignalP"/>
    </source>
</evidence>
<organism evidence="2 3">
    <name type="scientific">Brevundimonas subvibrioides</name>
    <dbReference type="NCBI Taxonomy" id="74313"/>
    <lineage>
        <taxon>Bacteria</taxon>
        <taxon>Pseudomonadati</taxon>
        <taxon>Pseudomonadota</taxon>
        <taxon>Alphaproteobacteria</taxon>
        <taxon>Caulobacterales</taxon>
        <taxon>Caulobacteraceae</taxon>
        <taxon>Brevundimonas</taxon>
    </lineage>
</organism>
<dbReference type="Proteomes" id="UP000216147">
    <property type="component" value="Unassembled WGS sequence"/>
</dbReference>
<name>A0A258HQN0_9CAUL</name>
<evidence type="ECO:0000313" key="3">
    <source>
        <dbReference type="Proteomes" id="UP000216147"/>
    </source>
</evidence>
<proteinExistence type="predicted"/>
<dbReference type="EMBL" id="NCEQ01000001">
    <property type="protein sequence ID" value="OYX58867.1"/>
    <property type="molecule type" value="Genomic_DNA"/>
</dbReference>
<dbReference type="AlphaFoldDB" id="A0A258HQN0"/>
<dbReference type="PROSITE" id="PS51257">
    <property type="entry name" value="PROKAR_LIPOPROTEIN"/>
    <property type="match status" value="1"/>
</dbReference>
<gene>
    <name evidence="2" type="ORF">B7Y86_00055</name>
</gene>
<protein>
    <recommendedName>
        <fullName evidence="4">Lipoprotein</fullName>
    </recommendedName>
</protein>
<feature type="signal peptide" evidence="1">
    <location>
        <begin position="1"/>
        <end position="19"/>
    </location>
</feature>
<comment type="caution">
    <text evidence="2">The sequence shown here is derived from an EMBL/GenBank/DDBJ whole genome shotgun (WGS) entry which is preliminary data.</text>
</comment>